<feature type="compositionally biased region" description="Low complexity" evidence="1">
    <location>
        <begin position="53"/>
        <end position="67"/>
    </location>
</feature>
<dbReference type="Gene3D" id="1.10.101.10">
    <property type="entry name" value="PGBD-like superfamily/PGBD"/>
    <property type="match status" value="1"/>
</dbReference>
<gene>
    <name evidence="4" type="ORF">GFB49_06010</name>
</gene>
<dbReference type="AlphaFoldDB" id="A0A843YAI8"/>
<protein>
    <submittedName>
        <fullName evidence="4">Peptidoglycan-binding protein</fullName>
    </submittedName>
</protein>
<dbReference type="Pfam" id="PF01471">
    <property type="entry name" value="PG_binding_1"/>
    <property type="match status" value="1"/>
</dbReference>
<accession>A0A843YAI8</accession>
<dbReference type="InterPro" id="IPR036365">
    <property type="entry name" value="PGBD-like_sf"/>
</dbReference>
<dbReference type="InterPro" id="IPR002477">
    <property type="entry name" value="Peptidoglycan-bd-like"/>
</dbReference>
<evidence type="ECO:0000256" key="1">
    <source>
        <dbReference type="SAM" id="MobiDB-lite"/>
    </source>
</evidence>
<feature type="chain" id="PRO_5032402636" evidence="2">
    <location>
        <begin position="26"/>
        <end position="539"/>
    </location>
</feature>
<evidence type="ECO:0000313" key="4">
    <source>
        <dbReference type="EMBL" id="MQQ08001.1"/>
    </source>
</evidence>
<feature type="signal peptide" evidence="2">
    <location>
        <begin position="1"/>
        <end position="25"/>
    </location>
</feature>
<name>A0A843YAI8_9RHOB</name>
<dbReference type="InterPro" id="IPR036366">
    <property type="entry name" value="PGBDSf"/>
</dbReference>
<keyword evidence="5" id="KW-1185">Reference proteome</keyword>
<comment type="caution">
    <text evidence="4">The sequence shown here is derived from an EMBL/GenBank/DDBJ whole genome shotgun (WGS) entry which is preliminary data.</text>
</comment>
<sequence>MSSKALRAAVATSFLLTTASAPAMASDLGAALVGGIIGGVITNEVNKNRRAAPRTSTRSSTAYSATRAANRETQTALNYFNFPAGTPDGVMGSRSRAAVSQYQVFMGFPATGRLTPYERDFLVSSYSRAQVGGPQVVKAYQAPNGIRSLLVTWRDESFGKSPSTGYAGLPIEVSEAVDEIAESAEPTAEQLLQRSGFIQLADMNGDGKNDYMIDTSVSGSSFWCGATHCTVMVFASTPDGYQRNDFLGRGVTPASFACHRGTCKMHEGEQPVITAEPAPAPAPSAPGTVLASNQAPAAGLGGITLFETPQSTEPQASLTSHCSKVSLLTSSSGGYMTVANMTDPELALGEQFCLARSYAINSGEELMASLQGVSQSQVDAQCDQFGPAVKPYLDQLQLQDANTVMSNVQKFILQSNMSLDQLNNTAAICLLSGYRRDNMDVALGAGLIMTGLGKRPYAELVAHHIALGFGAPTSVERAQDWYNVAVTALEGGADPVFAPGQPERVGLVKLAAQRLGGTPQLAQPVPASGTALPSFSFGD</sequence>
<dbReference type="SUPFAM" id="SSF47090">
    <property type="entry name" value="PGBD-like"/>
    <property type="match status" value="1"/>
</dbReference>
<dbReference type="EMBL" id="WIBF01000002">
    <property type="protein sequence ID" value="MQQ08001.1"/>
    <property type="molecule type" value="Genomic_DNA"/>
</dbReference>
<proteinExistence type="predicted"/>
<feature type="domain" description="Peptidoglycan binding-like" evidence="3">
    <location>
        <begin position="71"/>
        <end position="116"/>
    </location>
</feature>
<organism evidence="4 5">
    <name type="scientific">Tritonibacter litoralis</name>
    <dbReference type="NCBI Taxonomy" id="2662264"/>
    <lineage>
        <taxon>Bacteria</taxon>
        <taxon>Pseudomonadati</taxon>
        <taxon>Pseudomonadota</taxon>
        <taxon>Alphaproteobacteria</taxon>
        <taxon>Rhodobacterales</taxon>
        <taxon>Paracoccaceae</taxon>
        <taxon>Tritonibacter</taxon>
    </lineage>
</organism>
<evidence type="ECO:0000256" key="2">
    <source>
        <dbReference type="SAM" id="SignalP"/>
    </source>
</evidence>
<evidence type="ECO:0000259" key="3">
    <source>
        <dbReference type="Pfam" id="PF01471"/>
    </source>
</evidence>
<feature type="region of interest" description="Disordered" evidence="1">
    <location>
        <begin position="48"/>
        <end position="67"/>
    </location>
</feature>
<dbReference type="RefSeq" id="WP_153214931.1">
    <property type="nucleotide sequence ID" value="NZ_WIBF01000002.1"/>
</dbReference>
<dbReference type="Proteomes" id="UP000444174">
    <property type="component" value="Unassembled WGS sequence"/>
</dbReference>
<keyword evidence="2" id="KW-0732">Signal</keyword>
<reference evidence="4 5" key="1">
    <citation type="submission" date="2019-10" db="EMBL/GenBank/DDBJ databases">
        <title>Epibacterium sp. nov., isolated from seawater.</title>
        <authorList>
            <person name="Zhang X."/>
            <person name="Li N."/>
        </authorList>
    </citation>
    <scope>NUCLEOTIDE SEQUENCE [LARGE SCALE GENOMIC DNA]</scope>
    <source>
        <strain evidence="4 5">SM1979</strain>
    </source>
</reference>
<evidence type="ECO:0000313" key="5">
    <source>
        <dbReference type="Proteomes" id="UP000444174"/>
    </source>
</evidence>